<evidence type="ECO:0000256" key="3">
    <source>
        <dbReference type="ARBA" id="ARBA00022679"/>
    </source>
</evidence>
<comment type="catalytic activity">
    <reaction evidence="10">
        <text>a 2'-deoxycytidine in DNA + S-adenosyl-L-methionine = a 5-methyl-2'-deoxycytidine in DNA + S-adenosyl-L-homocysteine + H(+)</text>
        <dbReference type="Rhea" id="RHEA:13681"/>
        <dbReference type="Rhea" id="RHEA-COMP:11369"/>
        <dbReference type="Rhea" id="RHEA-COMP:11370"/>
        <dbReference type="ChEBI" id="CHEBI:15378"/>
        <dbReference type="ChEBI" id="CHEBI:57856"/>
        <dbReference type="ChEBI" id="CHEBI:59789"/>
        <dbReference type="ChEBI" id="CHEBI:85452"/>
        <dbReference type="ChEBI" id="CHEBI:85454"/>
        <dbReference type="EC" id="2.1.1.37"/>
    </reaction>
</comment>
<dbReference type="Pfam" id="PF00145">
    <property type="entry name" value="DNA_methylase"/>
    <property type="match status" value="1"/>
</dbReference>
<feature type="active site" evidence="8">
    <location>
        <position position="840"/>
    </location>
</feature>
<evidence type="ECO:0000256" key="2">
    <source>
        <dbReference type="ARBA" id="ARBA00022603"/>
    </source>
</evidence>
<dbReference type="Pfam" id="PF12047">
    <property type="entry name" value="DNMT1-RFD"/>
    <property type="match status" value="1"/>
</dbReference>
<dbReference type="EC" id="2.1.1.37" evidence="10"/>
<dbReference type="EMBL" id="JBBXMP010000035">
    <property type="protein sequence ID" value="KAL0066508.1"/>
    <property type="molecule type" value="Genomic_DNA"/>
</dbReference>
<dbReference type="Proteomes" id="UP001437256">
    <property type="component" value="Unassembled WGS sequence"/>
</dbReference>
<evidence type="ECO:0000256" key="5">
    <source>
        <dbReference type="ARBA" id="ARBA00022737"/>
    </source>
</evidence>
<evidence type="ECO:0000313" key="14">
    <source>
        <dbReference type="Proteomes" id="UP001437256"/>
    </source>
</evidence>
<comment type="similarity">
    <text evidence="8 9">Belongs to the class I-like SAM-binding methyltransferase superfamily. C5-methyltransferase family.</text>
</comment>
<protein>
    <recommendedName>
        <fullName evidence="10">Cytosine-specific methyltransferase</fullName>
        <ecNumber evidence="10">2.1.1.37</ecNumber>
    </recommendedName>
</protein>
<evidence type="ECO:0000256" key="11">
    <source>
        <dbReference type="SAM" id="MobiDB-lite"/>
    </source>
</evidence>
<dbReference type="PANTHER" id="PTHR10629:SF52">
    <property type="entry name" value="DNA (CYTOSINE-5)-METHYLTRANSFERASE 1"/>
    <property type="match status" value="1"/>
</dbReference>
<evidence type="ECO:0000256" key="4">
    <source>
        <dbReference type="ARBA" id="ARBA00022691"/>
    </source>
</evidence>
<dbReference type="PRINTS" id="PR00105">
    <property type="entry name" value="C5METTRFRASE"/>
</dbReference>
<dbReference type="SUPFAM" id="SSF53335">
    <property type="entry name" value="S-adenosyl-L-methionine-dependent methyltransferases"/>
    <property type="match status" value="1"/>
</dbReference>
<dbReference type="InterPro" id="IPR001525">
    <property type="entry name" value="C5_MeTfrase"/>
</dbReference>
<dbReference type="PROSITE" id="PS00094">
    <property type="entry name" value="C5_MTASE_1"/>
    <property type="match status" value="1"/>
</dbReference>
<dbReference type="PIRSF" id="PIRSF037404">
    <property type="entry name" value="DNMT1"/>
    <property type="match status" value="1"/>
</dbReference>
<evidence type="ECO:0000256" key="1">
    <source>
        <dbReference type="ARBA" id="ARBA00004123"/>
    </source>
</evidence>
<comment type="subcellular location">
    <subcellularLocation>
        <location evidence="1">Nucleus</location>
    </subcellularLocation>
</comment>
<keyword evidence="2 8" id="KW-0489">Methyltransferase</keyword>
<feature type="region of interest" description="Disordered" evidence="11">
    <location>
        <begin position="273"/>
        <end position="292"/>
    </location>
</feature>
<feature type="domain" description="BAH" evidence="12">
    <location>
        <begin position="419"/>
        <end position="547"/>
    </location>
</feature>
<dbReference type="InterPro" id="IPR029063">
    <property type="entry name" value="SAM-dependent_MTases_sf"/>
</dbReference>
<keyword evidence="7" id="KW-0539">Nucleus</keyword>
<comment type="caution">
    <text evidence="13">The sequence shown here is derived from an EMBL/GenBank/DDBJ whole genome shotgun (WGS) entry which is preliminary data.</text>
</comment>
<dbReference type="InterPro" id="IPR043151">
    <property type="entry name" value="BAH_sf"/>
</dbReference>
<keyword evidence="14" id="KW-1185">Reference proteome</keyword>
<keyword evidence="4 8" id="KW-0949">S-adenosyl-L-methionine</keyword>
<dbReference type="PANTHER" id="PTHR10629">
    <property type="entry name" value="CYTOSINE-SPECIFIC METHYLTRANSFERASE"/>
    <property type="match status" value="1"/>
</dbReference>
<dbReference type="PROSITE" id="PS51038">
    <property type="entry name" value="BAH"/>
    <property type="match status" value="2"/>
</dbReference>
<evidence type="ECO:0000256" key="8">
    <source>
        <dbReference type="PROSITE-ProRule" id="PRU01016"/>
    </source>
</evidence>
<dbReference type="PROSITE" id="PS51679">
    <property type="entry name" value="SAM_MT_C5"/>
    <property type="match status" value="1"/>
</dbReference>
<keyword evidence="5" id="KW-0677">Repeat</keyword>
<feature type="compositionally biased region" description="Basic residues" evidence="11">
    <location>
        <begin position="279"/>
        <end position="291"/>
    </location>
</feature>
<evidence type="ECO:0000256" key="10">
    <source>
        <dbReference type="RuleBase" id="RU000417"/>
    </source>
</evidence>
<keyword evidence="3 8" id="KW-0808">Transferase</keyword>
<gene>
    <name evidence="13" type="ORF">AAF712_006551</name>
</gene>
<keyword evidence="6" id="KW-0238">DNA-binding</keyword>
<dbReference type="InterPro" id="IPR022702">
    <property type="entry name" value="Cytosine_MeTrfase1_RFD"/>
</dbReference>
<sequence>MRTVRPIGQCARSAHARRLLVWEWYVVYFRLTNLLKPLPDDFEELFEDENLIVPGEDVQERGFEDDEDIPVRLLTDFSIYDYSAGLLVEFATLDDSDLESCSFTASGIVRPWLEPDEDDAVDVEQDFDYPRVKLSRLLELDIHHYNDDVGRFDGKIYLRTKHAWYILDTPAQSYQQLFKPFFIHHRLSHILLCQLLQDEELSMDEFKRQLKTTQKEIRGPNLVPDVHAVLGHSLKEKDLDQHTVEYLSIRIPEILLDNGVPYLQKAPIISELTGGQPRSKTKAKLPKKQAQRLRNPVVTPTVKIIVQDLFEMTMDVAGTSTFEEEDEAVQQELRKCKEHHEDPKRVKWGRRLAPGLNFYESVSLDGEIYKVISSVELEGKRSLMMGKIGDDVMVSVEEGEDDEWAAPGNGDESAPADGKSSSILDPAALITEKGNYYANHVWFCKISYFFDDPKDIDSQTGKPAKKFHGQWYQHGSRTILQETAHSRSLYLLASCDDNRIATIFRKCTVKFLEPGQNEEHDDKAHLGAEFHCSLMWDEDQYSFIDIPTLVGEDLEALCRSQPEHKKCMGCALQERGEADLAISKVKDGFSRNNIAYHVHDFVYLKRSGTNLLDIAQILGMKATSTSVDVRVKILVRRRSLLKAKDEDRQPSEEKQLVDTNEEQRVDFDDIDGKCFVRLMPSSNPGAIEEWIQDTDHWFLNEEQDDDRQISPIMSFRVCKACLSARKRELRDFGSKLRRRKLRGLELFAGAGGLGTGMDRSGVVETRWAVDNWGPAAKSYEANHPSVKVYCQDVNSLLQHAIDTREGKRSKPLESHYASRSLCPSMPTRGEVDFIFGGPPCQPYSGANHHKKADDVRSTLPCTMLSFVEEYEPDYFLLENVIGFLRHPLKSTQDGWRLKGGIRMGMTKMIVRVLIGLGYQVHFKVLQAGDYGSPQSRERIIFWGAKRGLKLPDFPAPTHTFESKVYKIPCNRSRTLPPPTRSKNPEVIRGGEHRYAPLKAVTIRDAIDDLPPFDWVNPHIRILETQNDKRHAQARHQAGIRQCVVKRSSAWSDLPGFPNGGEYSSPQTLYQKWMRDKMGDGKLVYQHVTSACAPNIVEA</sequence>
<dbReference type="InterPro" id="IPR001025">
    <property type="entry name" value="BAH_dom"/>
</dbReference>
<evidence type="ECO:0000313" key="13">
    <source>
        <dbReference type="EMBL" id="KAL0066508.1"/>
    </source>
</evidence>
<dbReference type="Gene3D" id="3.40.50.150">
    <property type="entry name" value="Vaccinia Virus protein VP39"/>
    <property type="match status" value="1"/>
</dbReference>
<feature type="domain" description="BAH" evidence="12">
    <location>
        <begin position="594"/>
        <end position="714"/>
    </location>
</feature>
<dbReference type="NCBIfam" id="TIGR00675">
    <property type="entry name" value="dcm"/>
    <property type="match status" value="1"/>
</dbReference>
<evidence type="ECO:0000259" key="12">
    <source>
        <dbReference type="PROSITE" id="PS51038"/>
    </source>
</evidence>
<reference evidence="13 14" key="1">
    <citation type="submission" date="2024-05" db="EMBL/GenBank/DDBJ databases">
        <title>A draft genome resource for the thread blight pathogen Marasmius tenuissimus strain MS-2.</title>
        <authorList>
            <person name="Yulfo-Soto G.E."/>
            <person name="Baruah I.K."/>
            <person name="Amoako-Attah I."/>
            <person name="Bukari Y."/>
            <person name="Meinhardt L.W."/>
            <person name="Bailey B.A."/>
            <person name="Cohen S.P."/>
        </authorList>
    </citation>
    <scope>NUCLEOTIDE SEQUENCE [LARGE SCALE GENOMIC DNA]</scope>
    <source>
        <strain evidence="13 14">MS-2</strain>
    </source>
</reference>
<feature type="region of interest" description="Disordered" evidence="11">
    <location>
        <begin position="401"/>
        <end position="420"/>
    </location>
</feature>
<name>A0ABR2ZYR0_9AGAR</name>
<accession>A0ABR2ZYR0</accession>
<proteinExistence type="inferred from homology"/>
<dbReference type="InterPro" id="IPR050390">
    <property type="entry name" value="C5-Methyltransferase"/>
</dbReference>
<evidence type="ECO:0000256" key="7">
    <source>
        <dbReference type="ARBA" id="ARBA00023242"/>
    </source>
</evidence>
<dbReference type="SMART" id="SM00439">
    <property type="entry name" value="BAH"/>
    <property type="match status" value="2"/>
</dbReference>
<dbReference type="InterPro" id="IPR018117">
    <property type="entry name" value="C5_DNA_meth_AS"/>
</dbReference>
<evidence type="ECO:0000256" key="9">
    <source>
        <dbReference type="RuleBase" id="RU000416"/>
    </source>
</evidence>
<evidence type="ECO:0000256" key="6">
    <source>
        <dbReference type="ARBA" id="ARBA00023125"/>
    </source>
</evidence>
<dbReference type="Pfam" id="PF01426">
    <property type="entry name" value="BAH"/>
    <property type="match status" value="1"/>
</dbReference>
<dbReference type="Gene3D" id="2.30.30.490">
    <property type="match status" value="2"/>
</dbReference>
<organism evidence="13 14">
    <name type="scientific">Marasmius tenuissimus</name>
    <dbReference type="NCBI Taxonomy" id="585030"/>
    <lineage>
        <taxon>Eukaryota</taxon>
        <taxon>Fungi</taxon>
        <taxon>Dikarya</taxon>
        <taxon>Basidiomycota</taxon>
        <taxon>Agaricomycotina</taxon>
        <taxon>Agaricomycetes</taxon>
        <taxon>Agaricomycetidae</taxon>
        <taxon>Agaricales</taxon>
        <taxon>Marasmiineae</taxon>
        <taxon>Marasmiaceae</taxon>
        <taxon>Marasmius</taxon>
    </lineage>
</organism>